<evidence type="ECO:0000256" key="1">
    <source>
        <dbReference type="SAM" id="Phobius"/>
    </source>
</evidence>
<keyword evidence="2" id="KW-0732">Signal</keyword>
<reference evidence="3 4" key="1">
    <citation type="submission" date="2014-11" db="EMBL/GenBank/DDBJ databases">
        <authorList>
            <person name="Zhu J."/>
            <person name="Qi W."/>
            <person name="Song R."/>
        </authorList>
    </citation>
    <scope>NUCLEOTIDE SEQUENCE [LARGE SCALE GENOMIC DNA]</scope>
</reference>
<evidence type="ECO:0000256" key="2">
    <source>
        <dbReference type="SAM" id="SignalP"/>
    </source>
</evidence>
<organism evidence="3 4">
    <name type="scientific">Vitrella brassicaformis (strain CCMP3155)</name>
    <dbReference type="NCBI Taxonomy" id="1169540"/>
    <lineage>
        <taxon>Eukaryota</taxon>
        <taxon>Sar</taxon>
        <taxon>Alveolata</taxon>
        <taxon>Colpodellida</taxon>
        <taxon>Vitrellaceae</taxon>
        <taxon>Vitrella</taxon>
    </lineage>
</organism>
<dbReference type="Proteomes" id="UP000041254">
    <property type="component" value="Unassembled WGS sequence"/>
</dbReference>
<name>A0A0G4E885_VITBC</name>
<feature type="transmembrane region" description="Helical" evidence="1">
    <location>
        <begin position="89"/>
        <end position="109"/>
    </location>
</feature>
<keyword evidence="4" id="KW-1185">Reference proteome</keyword>
<evidence type="ECO:0000313" key="4">
    <source>
        <dbReference type="Proteomes" id="UP000041254"/>
    </source>
</evidence>
<feature type="signal peptide" evidence="2">
    <location>
        <begin position="1"/>
        <end position="18"/>
    </location>
</feature>
<evidence type="ECO:0000313" key="3">
    <source>
        <dbReference type="EMBL" id="CEL91810.1"/>
    </source>
</evidence>
<protein>
    <submittedName>
        <fullName evidence="3">Uncharacterized protein</fullName>
    </submittedName>
</protein>
<accession>A0A0G4E885</accession>
<proteinExistence type="predicted"/>
<feature type="transmembrane region" description="Helical" evidence="1">
    <location>
        <begin position="160"/>
        <end position="182"/>
    </location>
</feature>
<dbReference type="InParanoid" id="A0A0G4E885"/>
<keyword evidence="1" id="KW-1133">Transmembrane helix</keyword>
<gene>
    <name evidence="3" type="ORF">Vbra_20013</name>
</gene>
<keyword evidence="1" id="KW-0812">Transmembrane</keyword>
<dbReference type="EMBL" id="CDMY01000022">
    <property type="protein sequence ID" value="CEL91810.1"/>
    <property type="molecule type" value="Genomic_DNA"/>
</dbReference>
<feature type="chain" id="PRO_5005186986" evidence="2">
    <location>
        <begin position="19"/>
        <end position="227"/>
    </location>
</feature>
<keyword evidence="1" id="KW-0472">Membrane</keyword>
<dbReference type="AlphaFoldDB" id="A0A0G4E885"/>
<feature type="transmembrane region" description="Helical" evidence="1">
    <location>
        <begin position="130"/>
        <end position="148"/>
    </location>
</feature>
<dbReference type="VEuPathDB" id="CryptoDB:Vbra_20013"/>
<sequence length="227" mass="24366">MSALFLSAVLWGVAVTKSHRQHRLVVPSFVHLPSLAGGGTPRPQGVLFPAVQQQPLVPLSSRKGTALNAWQLPPCLQPLTGHLLDAAKAAAMSSAIVNHAVLCALLGMAMGTGAAERDHWWIMRGDQAGATLLFGIAVSMIHLCWVFGTNMAKWSTTVIFPPSFFCVQFVGWASYLSAAILWGRASPVIWRVLTDLLDPSKSWERAVAPQPDPVAAELERLKSAKAG</sequence>